<protein>
    <recommendedName>
        <fullName evidence="4">Secreted protein</fullName>
    </recommendedName>
</protein>
<evidence type="ECO:0008006" key="4">
    <source>
        <dbReference type="Google" id="ProtNLM"/>
    </source>
</evidence>
<evidence type="ECO:0000313" key="3">
    <source>
        <dbReference type="Proteomes" id="UP000027138"/>
    </source>
</evidence>
<sequence>MIGPLLPCLTFITVLMYGPGVVVSRTGSSSGHLRCGPMSTASIQAVRGVIPRLTPDGFLGIWRTATIPSPVLRIRTTGAVFDSLGGRGLEDLSRSWGSRAIYPVEAPAAGVLA</sequence>
<gene>
    <name evidence="2" type="ORF">JCGZ_15232</name>
</gene>
<evidence type="ECO:0000313" key="2">
    <source>
        <dbReference type="EMBL" id="KDP31698.1"/>
    </source>
</evidence>
<dbReference type="Proteomes" id="UP000027138">
    <property type="component" value="Unassembled WGS sequence"/>
</dbReference>
<keyword evidence="3" id="KW-1185">Reference proteome</keyword>
<name>A0A067K9P2_JATCU</name>
<accession>A0A067K9P2</accession>
<dbReference type="AlphaFoldDB" id="A0A067K9P2"/>
<feature type="chain" id="PRO_5001642619" description="Secreted protein" evidence="1">
    <location>
        <begin position="25"/>
        <end position="113"/>
    </location>
</feature>
<reference evidence="2 3" key="1">
    <citation type="journal article" date="2014" name="PLoS ONE">
        <title>Global Analysis of Gene Expression Profiles in Physic Nut (Jatropha curcas L.) Seedlings Exposed to Salt Stress.</title>
        <authorList>
            <person name="Zhang L."/>
            <person name="Zhang C."/>
            <person name="Wu P."/>
            <person name="Chen Y."/>
            <person name="Li M."/>
            <person name="Jiang H."/>
            <person name="Wu G."/>
        </authorList>
    </citation>
    <scope>NUCLEOTIDE SEQUENCE [LARGE SCALE GENOMIC DNA]</scope>
    <source>
        <strain evidence="3">cv. GZQX0401</strain>
        <tissue evidence="2">Young leaves</tissue>
    </source>
</reference>
<keyword evidence="1" id="KW-0732">Signal</keyword>
<feature type="signal peptide" evidence="1">
    <location>
        <begin position="1"/>
        <end position="24"/>
    </location>
</feature>
<organism evidence="2 3">
    <name type="scientific">Jatropha curcas</name>
    <name type="common">Barbados nut</name>
    <dbReference type="NCBI Taxonomy" id="180498"/>
    <lineage>
        <taxon>Eukaryota</taxon>
        <taxon>Viridiplantae</taxon>
        <taxon>Streptophyta</taxon>
        <taxon>Embryophyta</taxon>
        <taxon>Tracheophyta</taxon>
        <taxon>Spermatophyta</taxon>
        <taxon>Magnoliopsida</taxon>
        <taxon>eudicotyledons</taxon>
        <taxon>Gunneridae</taxon>
        <taxon>Pentapetalae</taxon>
        <taxon>rosids</taxon>
        <taxon>fabids</taxon>
        <taxon>Malpighiales</taxon>
        <taxon>Euphorbiaceae</taxon>
        <taxon>Crotonoideae</taxon>
        <taxon>Jatropheae</taxon>
        <taxon>Jatropha</taxon>
    </lineage>
</organism>
<proteinExistence type="predicted"/>
<evidence type="ECO:0000256" key="1">
    <source>
        <dbReference type="SAM" id="SignalP"/>
    </source>
</evidence>
<dbReference type="EMBL" id="KK914601">
    <property type="protein sequence ID" value="KDP31698.1"/>
    <property type="molecule type" value="Genomic_DNA"/>
</dbReference>